<dbReference type="PANTHER" id="PTHR48102:SF3">
    <property type="entry name" value="ATP-DEPENDENT PROTEASE ATPASE SUBUNIT HSLU"/>
    <property type="match status" value="1"/>
</dbReference>
<dbReference type="GO" id="GO:0009376">
    <property type="term" value="C:HslUV protease complex"/>
    <property type="evidence" value="ECO:0007669"/>
    <property type="project" value="TreeGrafter"/>
</dbReference>
<proteinExistence type="predicted"/>
<sequence>VDSTREKMRALLRDGKLDDRIIELDVTRQKMPFIEIFSQAGIEDLSGALEQAFGSRLPKKKKKIKMPVKEALRYIQNEEADKLIDMDEVINEARKRAENSGIIFIDEIDKIAGSGATSGPDVSREGVQRDLLPVVEGSSVMTKHGMVKTNHILFIAAGAFHNKKPSDLIPEMQGRFPIRVELSALTKDDFQRILVEPENSLIKQYSALVATEGVTLEFSDDAIEVIATIASKVNEWRQSNPGQPAGNFSLAYTSWT</sequence>
<feature type="domain" description="ATPase AAA-type core" evidence="5">
    <location>
        <begin position="58"/>
        <end position="179"/>
    </location>
</feature>
<dbReference type="PANTHER" id="PTHR48102">
    <property type="entry name" value="ATP-DEPENDENT CLP PROTEASE ATP-BINDING SUBUNIT CLPX-LIKE, MITOCHONDRIAL-RELATED"/>
    <property type="match status" value="1"/>
</dbReference>
<protein>
    <recommendedName>
        <fullName evidence="5">ATPase AAA-type core domain-containing protein</fullName>
    </recommendedName>
</protein>
<feature type="non-terminal residue" evidence="6">
    <location>
        <position position="256"/>
    </location>
</feature>
<keyword evidence="1" id="KW-0963">Cytoplasm</keyword>
<evidence type="ECO:0000256" key="2">
    <source>
        <dbReference type="ARBA" id="ARBA00022741"/>
    </source>
</evidence>
<keyword evidence="3" id="KW-0067">ATP-binding</keyword>
<dbReference type="InterPro" id="IPR050052">
    <property type="entry name" value="ATP-dep_Clp_protease_ClpX"/>
</dbReference>
<dbReference type="Gene3D" id="1.10.8.60">
    <property type="match status" value="1"/>
</dbReference>
<comment type="caution">
    <text evidence="6">The sequence shown here is derived from an EMBL/GenBank/DDBJ whole genome shotgun (WGS) entry which is preliminary data.</text>
</comment>
<dbReference type="InterPro" id="IPR027417">
    <property type="entry name" value="P-loop_NTPase"/>
</dbReference>
<dbReference type="GO" id="GO:0051603">
    <property type="term" value="P:proteolysis involved in protein catabolic process"/>
    <property type="evidence" value="ECO:0007669"/>
    <property type="project" value="TreeGrafter"/>
</dbReference>
<dbReference type="Pfam" id="PF07724">
    <property type="entry name" value="AAA_2"/>
    <property type="match status" value="1"/>
</dbReference>
<evidence type="ECO:0000256" key="1">
    <source>
        <dbReference type="ARBA" id="ARBA00022490"/>
    </source>
</evidence>
<dbReference type="AlphaFoldDB" id="X1MRQ5"/>
<dbReference type="FunFam" id="3.40.50.300:FF:000213">
    <property type="entry name" value="ATP-dependent protease ATPase subunit HslU"/>
    <property type="match status" value="1"/>
</dbReference>
<dbReference type="GO" id="GO:0005524">
    <property type="term" value="F:ATP binding"/>
    <property type="evidence" value="ECO:0007669"/>
    <property type="project" value="UniProtKB-KW"/>
</dbReference>
<keyword evidence="2" id="KW-0547">Nucleotide-binding</keyword>
<reference evidence="6" key="1">
    <citation type="journal article" date="2014" name="Front. Microbiol.">
        <title>High frequency of phylogenetically diverse reductive dehalogenase-homologous genes in deep subseafloor sedimentary metagenomes.</title>
        <authorList>
            <person name="Kawai M."/>
            <person name="Futagami T."/>
            <person name="Toyoda A."/>
            <person name="Takaki Y."/>
            <person name="Nishi S."/>
            <person name="Hori S."/>
            <person name="Arai W."/>
            <person name="Tsubouchi T."/>
            <person name="Morono Y."/>
            <person name="Uchiyama I."/>
            <person name="Ito T."/>
            <person name="Fujiyama A."/>
            <person name="Inagaki F."/>
            <person name="Takami H."/>
        </authorList>
    </citation>
    <scope>NUCLEOTIDE SEQUENCE</scope>
    <source>
        <strain evidence="6">Expedition CK06-06</strain>
    </source>
</reference>
<feature type="non-terminal residue" evidence="6">
    <location>
        <position position="1"/>
    </location>
</feature>
<dbReference type="EMBL" id="BARV01029809">
    <property type="protein sequence ID" value="GAI34342.1"/>
    <property type="molecule type" value="Genomic_DNA"/>
</dbReference>
<organism evidence="6">
    <name type="scientific">marine sediment metagenome</name>
    <dbReference type="NCBI Taxonomy" id="412755"/>
    <lineage>
        <taxon>unclassified sequences</taxon>
        <taxon>metagenomes</taxon>
        <taxon>ecological metagenomes</taxon>
    </lineage>
</organism>
<dbReference type="Gene3D" id="3.40.50.300">
    <property type="entry name" value="P-loop containing nucleotide triphosphate hydrolases"/>
    <property type="match status" value="1"/>
</dbReference>
<evidence type="ECO:0000256" key="4">
    <source>
        <dbReference type="ARBA" id="ARBA00023186"/>
    </source>
</evidence>
<evidence type="ECO:0000313" key="6">
    <source>
        <dbReference type="EMBL" id="GAI34342.1"/>
    </source>
</evidence>
<accession>X1MRQ5</accession>
<dbReference type="GO" id="GO:0016887">
    <property type="term" value="F:ATP hydrolysis activity"/>
    <property type="evidence" value="ECO:0007669"/>
    <property type="project" value="InterPro"/>
</dbReference>
<dbReference type="SUPFAM" id="SSF52540">
    <property type="entry name" value="P-loop containing nucleoside triphosphate hydrolases"/>
    <property type="match status" value="1"/>
</dbReference>
<evidence type="ECO:0000259" key="5">
    <source>
        <dbReference type="Pfam" id="PF07724"/>
    </source>
</evidence>
<evidence type="ECO:0000256" key="3">
    <source>
        <dbReference type="ARBA" id="ARBA00022840"/>
    </source>
</evidence>
<gene>
    <name evidence="6" type="ORF">S06H3_47457</name>
</gene>
<keyword evidence="4" id="KW-0143">Chaperone</keyword>
<name>X1MRQ5_9ZZZZ</name>
<dbReference type="InterPro" id="IPR003959">
    <property type="entry name" value="ATPase_AAA_core"/>
</dbReference>